<keyword evidence="1" id="KW-0812">Transmembrane</keyword>
<name>A0A0F9E9W1_9ZZZZ</name>
<keyword evidence="1" id="KW-0472">Membrane</keyword>
<protein>
    <submittedName>
        <fullName evidence="2">Uncharacterized protein</fullName>
    </submittedName>
</protein>
<comment type="caution">
    <text evidence="2">The sequence shown here is derived from an EMBL/GenBank/DDBJ whole genome shotgun (WGS) entry which is preliminary data.</text>
</comment>
<feature type="transmembrane region" description="Helical" evidence="1">
    <location>
        <begin position="86"/>
        <end position="106"/>
    </location>
</feature>
<keyword evidence="1" id="KW-1133">Transmembrane helix</keyword>
<accession>A0A0F9E9W1</accession>
<gene>
    <name evidence="2" type="ORF">LCGC14_2451630</name>
</gene>
<feature type="transmembrane region" description="Helical" evidence="1">
    <location>
        <begin position="26"/>
        <end position="47"/>
    </location>
</feature>
<dbReference type="EMBL" id="LAZR01037950">
    <property type="protein sequence ID" value="KKL20823.1"/>
    <property type="molecule type" value="Genomic_DNA"/>
</dbReference>
<sequence>MSPVKLSLLGVLRVFSDTSSLFFAPYVGAFFSFPFFSLYIRFFFYLVKLSLKRRKEGGRRGLPGDNLLFKVSLSCHLGHRLSDIRIVDLGGFGSCFPYLVCLGQVVTKLSLIGWLMALYPVFFLGSCCLFSGWAVFSLFISGISIRRGRVYRLCPISPLLRQSALDIGMFFS</sequence>
<feature type="transmembrane region" description="Helical" evidence="1">
    <location>
        <begin position="112"/>
        <end position="140"/>
    </location>
</feature>
<evidence type="ECO:0000256" key="1">
    <source>
        <dbReference type="SAM" id="Phobius"/>
    </source>
</evidence>
<reference evidence="2" key="1">
    <citation type="journal article" date="2015" name="Nature">
        <title>Complex archaea that bridge the gap between prokaryotes and eukaryotes.</title>
        <authorList>
            <person name="Spang A."/>
            <person name="Saw J.H."/>
            <person name="Jorgensen S.L."/>
            <person name="Zaremba-Niedzwiedzka K."/>
            <person name="Martijn J."/>
            <person name="Lind A.E."/>
            <person name="van Eijk R."/>
            <person name="Schleper C."/>
            <person name="Guy L."/>
            <person name="Ettema T.J."/>
        </authorList>
    </citation>
    <scope>NUCLEOTIDE SEQUENCE</scope>
</reference>
<evidence type="ECO:0000313" key="2">
    <source>
        <dbReference type="EMBL" id="KKL20823.1"/>
    </source>
</evidence>
<dbReference type="AlphaFoldDB" id="A0A0F9E9W1"/>
<organism evidence="2">
    <name type="scientific">marine sediment metagenome</name>
    <dbReference type="NCBI Taxonomy" id="412755"/>
    <lineage>
        <taxon>unclassified sequences</taxon>
        <taxon>metagenomes</taxon>
        <taxon>ecological metagenomes</taxon>
    </lineage>
</organism>
<proteinExistence type="predicted"/>